<reference evidence="8" key="2">
    <citation type="submission" date="2015-07" db="EMBL/GenBank/DDBJ databases">
        <title>The genome sequence of Plasmodium falciparum IGH-CR14.</title>
        <authorList>
            <consortium name="The Broad Institute Genome Sequencing Platform"/>
            <person name="Volkman S.K."/>
            <person name="Neafsey D.E."/>
            <person name="Dash A.P."/>
            <person name="Chitnis C.E."/>
            <person name="Hartl D.L."/>
            <person name="Young S.K."/>
            <person name="Kodira C.D."/>
            <person name="Zeng Q."/>
            <person name="Koehrsen M."/>
            <person name="Godfrey P."/>
            <person name="Alvarado L."/>
            <person name="Berlin A."/>
            <person name="Borenstein D."/>
            <person name="Chen Z."/>
            <person name="Engels R."/>
            <person name="Freedman E."/>
            <person name="Gellesch M."/>
            <person name="Goldberg J."/>
            <person name="Griggs A."/>
            <person name="Gujja S."/>
            <person name="Heiman D."/>
            <person name="Hepburn T."/>
            <person name="Howarth C."/>
            <person name="Jen D."/>
            <person name="Larson L."/>
            <person name="Lewis B."/>
            <person name="Mehta T."/>
            <person name="Park D."/>
            <person name="Pearson M."/>
            <person name="Roberts A."/>
            <person name="Saif S."/>
            <person name="Shea T."/>
            <person name="Shenoy N."/>
            <person name="Sisk P."/>
            <person name="Stolte C."/>
            <person name="Sykes S."/>
            <person name="Walk T."/>
            <person name="White J."/>
            <person name="Yandava C."/>
            <person name="Wirth D.F."/>
            <person name="Nusbaum C."/>
            <person name="Birren B."/>
        </authorList>
    </citation>
    <scope>NUCLEOTIDE SEQUENCE [LARGE SCALE GENOMIC DNA]</scope>
    <source>
        <strain evidence="8">IGH-CR14</strain>
    </source>
</reference>
<feature type="region of interest" description="Disordered" evidence="1">
    <location>
        <begin position="727"/>
        <end position="750"/>
    </location>
</feature>
<dbReference type="InterPro" id="IPR049158">
    <property type="entry name" value="PfEMP1_CIDRalpha1_dom"/>
</dbReference>
<feature type="region of interest" description="Disordered" evidence="1">
    <location>
        <begin position="1618"/>
        <end position="1641"/>
    </location>
</feature>
<dbReference type="Pfam" id="PF22672">
    <property type="entry name" value="DBL_C"/>
    <property type="match status" value="2"/>
</dbReference>
<evidence type="ECO:0000259" key="4">
    <source>
        <dbReference type="Pfam" id="PF15447"/>
    </source>
</evidence>
<dbReference type="SUPFAM" id="SSF140924">
    <property type="entry name" value="Duffy binding domain-like"/>
    <property type="match status" value="6"/>
</dbReference>
<feature type="region of interest" description="Disordered" evidence="1">
    <location>
        <begin position="1716"/>
        <end position="1736"/>
    </location>
</feature>
<dbReference type="Gene3D" id="1.20.58.830">
    <property type="match status" value="5"/>
</dbReference>
<feature type="domain" description="Duffy-antigen binding" evidence="3">
    <location>
        <begin position="1276"/>
        <end position="1528"/>
    </location>
</feature>
<feature type="domain" description="Duffy-binding-like" evidence="6">
    <location>
        <begin position="1997"/>
        <end position="2144"/>
    </location>
</feature>
<feature type="compositionally biased region" description="Polar residues" evidence="1">
    <location>
        <begin position="1863"/>
        <end position="1875"/>
    </location>
</feature>
<dbReference type="InterPro" id="IPR008602">
    <property type="entry name" value="Duffy-antigen-binding"/>
</dbReference>
<organism evidence="7 8">
    <name type="scientific">Plasmodium falciparum IGH-CR14</name>
    <dbReference type="NCBI Taxonomy" id="580059"/>
    <lineage>
        <taxon>Eukaryota</taxon>
        <taxon>Sar</taxon>
        <taxon>Alveolata</taxon>
        <taxon>Apicomplexa</taxon>
        <taxon>Aconoidasida</taxon>
        <taxon>Haemosporida</taxon>
        <taxon>Plasmodiidae</taxon>
        <taxon>Plasmodium</taxon>
        <taxon>Plasmodium (Laverania)</taxon>
    </lineage>
</organism>
<dbReference type="InterPro" id="IPR054595">
    <property type="entry name" value="DBL_C"/>
</dbReference>
<evidence type="ECO:0000259" key="5">
    <source>
        <dbReference type="Pfam" id="PF21807"/>
    </source>
</evidence>
<dbReference type="FunFam" id="1.20.58.830:FF:000003">
    <property type="entry name" value="Erythrocyte membrane protein 1, PfEMP1"/>
    <property type="match status" value="1"/>
</dbReference>
<dbReference type="Pfam" id="PF03011">
    <property type="entry name" value="PFEMP"/>
    <property type="match status" value="2"/>
</dbReference>
<feature type="non-terminal residue" evidence="7">
    <location>
        <position position="2262"/>
    </location>
</feature>
<dbReference type="Gene3D" id="1.20.1310.20">
    <property type="entry name" value="Duffy-antigen binding domain"/>
    <property type="match status" value="4"/>
</dbReference>
<feature type="domain" description="Duffy-antigen binding" evidence="3">
    <location>
        <begin position="113"/>
        <end position="291"/>
    </location>
</feature>
<proteinExistence type="predicted"/>
<reference evidence="8" key="1">
    <citation type="submission" date="2015-07" db="EMBL/GenBank/DDBJ databases">
        <title>Annotation of Plasmodium falciparum IGH-CR14.</title>
        <authorList>
            <consortium name="The Broad Institute Genome Sequencing Platform"/>
            <person name="Volkman S.K."/>
            <person name="Neafsey D.E."/>
            <person name="Dash A.P."/>
            <person name="Chitnis C.E."/>
            <person name="Hartl D.L."/>
            <person name="Young S.K."/>
            <person name="Zeng Q."/>
            <person name="Koehrsen M."/>
            <person name="Alvarado L."/>
            <person name="Berlin A."/>
            <person name="Borenstein D."/>
            <person name="Chapman S.B."/>
            <person name="Chen Z."/>
            <person name="Engels R."/>
            <person name="Freedman E."/>
            <person name="Gellesch M."/>
            <person name="Goldberg J."/>
            <person name="Griggs A."/>
            <person name="Gujja S."/>
            <person name="Heilman E.R."/>
            <person name="Heiman D.I."/>
            <person name="Howarth C."/>
            <person name="Jen D."/>
            <person name="Larson L."/>
            <person name="Mehta T."/>
            <person name="Neiman D."/>
            <person name="Park D."/>
            <person name="Pearson M."/>
            <person name="Roberts A."/>
            <person name="Saif S."/>
            <person name="Shea T."/>
            <person name="Shenoy N."/>
            <person name="Sisk P."/>
            <person name="Stolte C."/>
            <person name="Sykes S."/>
            <person name="Walk T."/>
            <person name="White J."/>
            <person name="Yandava C."/>
            <person name="Haas B."/>
            <person name="Henn M.R."/>
            <person name="Nusbaum C."/>
            <person name="Birren B."/>
        </authorList>
    </citation>
    <scope>NUCLEOTIDE SEQUENCE [LARGE SCALE GENOMIC DNA]</scope>
    <source>
        <strain evidence="8">IGH-CR14</strain>
    </source>
</reference>
<feature type="region of interest" description="Disordered" evidence="1">
    <location>
        <begin position="1916"/>
        <end position="1980"/>
    </location>
</feature>
<dbReference type="InterPro" id="IPR029210">
    <property type="entry name" value="PfEMP1_NTS"/>
</dbReference>
<name>A0A0L1IG70_PLAFA</name>
<evidence type="ECO:0000313" key="7">
    <source>
        <dbReference type="EMBL" id="KNG78240.1"/>
    </source>
</evidence>
<feature type="domain" description="Duffy-antigen binding" evidence="3">
    <location>
        <begin position="854"/>
        <end position="1033"/>
    </location>
</feature>
<dbReference type="EMBL" id="GG665498">
    <property type="protein sequence ID" value="KNG78240.1"/>
    <property type="molecule type" value="Genomic_DNA"/>
</dbReference>
<dbReference type="InterPro" id="IPR004258">
    <property type="entry name" value="DBL"/>
</dbReference>
<dbReference type="Pfam" id="PF05424">
    <property type="entry name" value="Duffy_binding"/>
    <property type="match status" value="4"/>
</dbReference>
<evidence type="ECO:0000259" key="2">
    <source>
        <dbReference type="Pfam" id="PF03011"/>
    </source>
</evidence>
<feature type="domain" description="Plasmodium falciparum erythrocyte membrane protein-1 N-terminal segment" evidence="4">
    <location>
        <begin position="17"/>
        <end position="51"/>
    </location>
</feature>
<sequence length="2262" mass="258177">MAPQKPTAPDYNNVNNAKDLFDEVGKYIEKKVRGDAQQYFSELHGRLSEATFEGNKISGSPPCDLDYTKLTNVTTGFGKEYPCENRSNIRFSDVRGGECADSKIKGNKGSYGGACAPLRRLHLCDYNLENISDFDNINNHTLLVDVCLAAKHEGELLKGYHDIYKETNRGSQLCTVLARSFADIGDIIRGRDLYLGNKKEKDRLEENLKKIFQYIKNKNKSTLESLTDEEIREYWWALNRQDVWKAITCEAGNDSQYFRQTCVGGSPTQGKCLCADTDVPTYFDYVPQYLRWFEEWAEDFCRKKNKKLKDVKTNCREQDKYGNERYCDLNGFDCERTIYKKGYFVIDKDCNTCSVWCRMYESWIDNQKKEFLKQKEKYTKEITSGGASGVPSGNGMTKGGAGGISTKVYDGYEKKFYEELKKGDYGTVDKFLNLLSKEKECENIKDTEGGGKIHFNNTDNKDNKTFYHSEYCEECPECGVKREGNRWENKQDGPECTVESTFNPLNPKDITKINVLYSGKGRGDITEKLKDFCEKPHKEDGEKNEQWECYYKDVTEDKCRMKKAGANDQGHDKIMSFNDFFNFWVGHVLNDSIEWRKQLTKCLSEDKLKKCEEGCKSNCECFKKWIEKKEKEWEKIKEHFKKQEGIPGGWTHYNLLETILEYYYFKNIQKAYGDLKSIQEMKKMIEENKENKNRTKGDVDALDVLFDHELEEAEDCLDIHEDDDECVEESEQIPNNPCSGESGGSGSSSVLRRYPAVATKVAYEMHKAAKTQLRNRAGGRKTLRADASKGHYSRGGSGDDFKDICKITKNYTNDSRSAPNGEPCTGKDKPGVRFEIGTEWSNIEGKKQTSYKDVFLPPRREHMCTSNLENLDVGSVTKEDKASHSLLGDVLLAANKQAEDIKKKYQENKRSSGQNEKNAKNGLTDKKTVCRAMKYSFADIGDIIKGTDLWDQNSGEKTTQGNLVKIFEEIKGTLTDDIQKKYKKPDGKHKQLRADWWTANRRQVWRAMKCATKNGNIQCGATPYDDYIPQRLRWMTEWAEWFCKMQSQEYDELMGKCGICMNGRCTGVSGTCKKCEKACKDYKKKIEPWENQWNEISGKYLMLYLETQIAAANGGTHTYSGAVEPKDEPVVDFLQELQKEIKNSDSKRPKRSAPGVTALTPNTPYETADRYIHQEIGNVGCNIQNEFCFKKNGDTSSTATNNEKYAFMQPPKGYEEACGCKSRPKPPEKKEDKKDACEIVEGILNGKSATSAIDGCNIKSDVNWECEKNIDPKYTGACMPPRRQKLCIHYLVDSGEKKKIKEPDNLKDAFIKCAAVETFLSWQKYKEDKKKEKQIVEGVDILLDDEEEEDNLQNELNKGIIPEDFKRKMFYTFGDYRDLCLGKDIGNDSGKDISGTVTSILSTKNGETQTTADDWWKTIEKEVWDGMVCALSYSTDDKKEIQGVRDKLTGSKINYNYNSIKTNLKKFVKKPQFLRWMIEWGEEFCVERKKKEDNINDACSGNYTGDACNDAEHRCNKACKAYEDYVNKKKGEFQGQTNRFVQNASDSKAHEEYEGYGYKAGEKIKQGNEYLLEKCDKRKCDCMDGDVGAVLPTDKPFGKYAFPKVKICNCLGGTHAPSAPPPAAQQPQPEAPQAPPTPPLPTVDACGIVAKIFEDTTTLQEACPTKYVNGREKFPNWKCVSSGEKTTTTGSSGAICIPPRRRRLYVGKLHDWASDETTKRSKSLETSDQKTPSGEKLRTAFIESAAVETFFAWHEYKEEKKREEKEQNEQNLGYKSSILENLQKQLKEGKIPEDFLRQMFYTFGDYRDIVVHGGSNTNGDTKDGGDSSNNDNIVVLASGTKEEKDKMEAIQKKIDEILEKSGNENSVKTVQSSRTAGPHPGISPSQNSVNDRQSLWETYAEPIWNGMVCALTYKEDTSGEKDKPPEVDPKVKSALFKDGKKPTDNYTYDKVELKEDKNSGARTTGDTSSPSGSNDPINNPKLSDFVKLPPFFRWLHEWGSDFCGKRARMLKNVKKACREKDNGDDTFCSGDGHDCTENGKLKHKNMFADPDCPGCYEECRKYRKWIDMKFEEFYKQKSIYQAEHGKLNGNSNGDNKEFCQQIKEKKTAADFLAALKHCKDGQNSGEKGIRKEQWKCKFNKEENTNVCKLDKFDQKVDLNEYTTFKVLLIYWLEDFIEGYYILKKRKLIEQCTQKGENTCDENSKKNCACVKKWVEKKTTEWEKIKDNFKHRKPDDGDTVVSKVRNFLQELIPRIAPTNDKGK</sequence>
<dbReference type="Gene3D" id="1.20.58.1930">
    <property type="match status" value="1"/>
</dbReference>
<dbReference type="FunFam" id="1.20.58.830:FF:000002">
    <property type="entry name" value="Erythrocyte membrane protein 1, PfEMP1"/>
    <property type="match status" value="1"/>
</dbReference>
<evidence type="ECO:0000256" key="1">
    <source>
        <dbReference type="SAM" id="MobiDB-lite"/>
    </source>
</evidence>
<dbReference type="GO" id="GO:0016020">
    <property type="term" value="C:membrane"/>
    <property type="evidence" value="ECO:0007669"/>
    <property type="project" value="InterPro"/>
</dbReference>
<feature type="domain" description="Duffy-antigen binding" evidence="3">
    <location>
        <begin position="1695"/>
        <end position="1921"/>
    </location>
</feature>
<feature type="compositionally biased region" description="Polar residues" evidence="1">
    <location>
        <begin position="1960"/>
        <end position="1980"/>
    </location>
</feature>
<evidence type="ECO:0000313" key="8">
    <source>
        <dbReference type="Proteomes" id="UP000054562"/>
    </source>
</evidence>
<dbReference type="FunFam" id="1.20.1310.20:FF:000023">
    <property type="entry name" value="Erythrocyte membrane protein 1, PfEMP1"/>
    <property type="match status" value="1"/>
</dbReference>
<feature type="domain" description="Duffy-binding-like" evidence="2">
    <location>
        <begin position="580"/>
        <end position="723"/>
    </location>
</feature>
<gene>
    <name evidence="7" type="ORF">PFMG_04463</name>
</gene>
<dbReference type="GO" id="GO:0046789">
    <property type="term" value="F:host cell surface receptor binding"/>
    <property type="evidence" value="ECO:0007669"/>
    <property type="project" value="InterPro"/>
</dbReference>
<feature type="region of interest" description="Disordered" evidence="1">
    <location>
        <begin position="1141"/>
        <end position="1162"/>
    </location>
</feature>
<protein>
    <submittedName>
        <fullName evidence="7">Erythrocyte membrane protein 1 var IT-ICAM</fullName>
    </submittedName>
</protein>
<feature type="domain" description="Duffy-binding-like" evidence="6">
    <location>
        <begin position="295"/>
        <end position="470"/>
    </location>
</feature>
<feature type="domain" description="PfEMP1 CIDRalpha1" evidence="5">
    <location>
        <begin position="511"/>
        <end position="568"/>
    </location>
</feature>
<evidence type="ECO:0000259" key="3">
    <source>
        <dbReference type="Pfam" id="PF05424"/>
    </source>
</evidence>
<feature type="compositionally biased region" description="Basic and acidic residues" evidence="1">
    <location>
        <begin position="1916"/>
        <end position="1959"/>
    </location>
</feature>
<dbReference type="Pfam" id="PF15447">
    <property type="entry name" value="NTS"/>
    <property type="match status" value="1"/>
</dbReference>
<feature type="region of interest" description="Disordered" evidence="1">
    <location>
        <begin position="1862"/>
        <end position="1890"/>
    </location>
</feature>
<feature type="domain" description="Duffy-binding-like" evidence="2">
    <location>
        <begin position="2167"/>
        <end position="2238"/>
    </location>
</feature>
<evidence type="ECO:0000259" key="6">
    <source>
        <dbReference type="Pfam" id="PF22672"/>
    </source>
</evidence>
<dbReference type="InterPro" id="IPR042202">
    <property type="entry name" value="Duffy-ag-bd_sf"/>
</dbReference>
<accession>A0A0L1IG70</accession>
<dbReference type="Pfam" id="PF21807">
    <property type="entry name" value="PfEMP1_CIDRalpha1_dom"/>
    <property type="match status" value="1"/>
</dbReference>
<dbReference type="Proteomes" id="UP000054562">
    <property type="component" value="Unassembled WGS sequence"/>
</dbReference>